<keyword evidence="2" id="KW-1185">Reference proteome</keyword>
<dbReference type="AlphaFoldDB" id="A0A0E0BQJ1"/>
<sequence length="174" mass="18744">MVGAEGWRRLMRRCSSYRGCSSSTNGGRGRGVGGCVKATAYARVTRVGDDGMDETLLSNLPYNSDHGYSSGGNSCSTSERPARPAVQVSRAACGSNLAARNRFGFTGAIPSFLTIYVCKINSKYLSGLSSNKKMVGKETTGQIALDDITPMDMALKLDILRICEYVMWTSDLQD</sequence>
<name>A0A0E0BQJ1_9ORYZ</name>
<dbReference type="Gramene" id="OGLUM12G07620.2">
    <property type="protein sequence ID" value="OGLUM12G07620.2"/>
    <property type="gene ID" value="OGLUM12G07620"/>
</dbReference>
<reference evidence="1" key="2">
    <citation type="submission" date="2018-05" db="EMBL/GenBank/DDBJ databases">
        <title>OgluRS3 (Oryza glumaepatula Reference Sequence Version 3).</title>
        <authorList>
            <person name="Zhang J."/>
            <person name="Kudrna D."/>
            <person name="Lee S."/>
            <person name="Talag J."/>
            <person name="Welchert J."/>
            <person name="Wing R.A."/>
        </authorList>
    </citation>
    <scope>NUCLEOTIDE SEQUENCE [LARGE SCALE GENOMIC DNA]</scope>
</reference>
<evidence type="ECO:0000313" key="2">
    <source>
        <dbReference type="Proteomes" id="UP000026961"/>
    </source>
</evidence>
<protein>
    <submittedName>
        <fullName evidence="1">Uncharacterized protein</fullName>
    </submittedName>
</protein>
<dbReference type="EnsemblPlants" id="OGLUM12G07620.2">
    <property type="protein sequence ID" value="OGLUM12G07620.2"/>
    <property type="gene ID" value="OGLUM12G07620"/>
</dbReference>
<proteinExistence type="predicted"/>
<accession>A0A0E0BQJ1</accession>
<organism evidence="1">
    <name type="scientific">Oryza glumipatula</name>
    <dbReference type="NCBI Taxonomy" id="40148"/>
    <lineage>
        <taxon>Eukaryota</taxon>
        <taxon>Viridiplantae</taxon>
        <taxon>Streptophyta</taxon>
        <taxon>Embryophyta</taxon>
        <taxon>Tracheophyta</taxon>
        <taxon>Spermatophyta</taxon>
        <taxon>Magnoliopsida</taxon>
        <taxon>Liliopsida</taxon>
        <taxon>Poales</taxon>
        <taxon>Poaceae</taxon>
        <taxon>BOP clade</taxon>
        <taxon>Oryzoideae</taxon>
        <taxon>Oryzeae</taxon>
        <taxon>Oryzinae</taxon>
        <taxon>Oryza</taxon>
    </lineage>
</organism>
<dbReference type="HOGENOM" id="CLU_1655058_0_0_1"/>
<dbReference type="Gramene" id="OGLUM12G07620.1">
    <property type="protein sequence ID" value="OGLUM12G07620.1"/>
    <property type="gene ID" value="OGLUM12G07620"/>
</dbReference>
<dbReference type="EnsemblPlants" id="OGLUM12G07620.1">
    <property type="protein sequence ID" value="OGLUM12G07620.1"/>
    <property type="gene ID" value="OGLUM12G07620"/>
</dbReference>
<reference evidence="1" key="1">
    <citation type="submission" date="2015-04" db="UniProtKB">
        <authorList>
            <consortium name="EnsemblPlants"/>
        </authorList>
    </citation>
    <scope>IDENTIFICATION</scope>
</reference>
<evidence type="ECO:0000313" key="1">
    <source>
        <dbReference type="EnsemblPlants" id="OGLUM12G07620.2"/>
    </source>
</evidence>
<dbReference type="Proteomes" id="UP000026961">
    <property type="component" value="Chromosome 12"/>
</dbReference>